<feature type="transmembrane region" description="Helical" evidence="1">
    <location>
        <begin position="381"/>
        <end position="398"/>
    </location>
</feature>
<reference evidence="3" key="1">
    <citation type="submission" date="2021-01" db="EMBL/GenBank/DDBJ databases">
        <authorList>
            <consortium name="Genoscope - CEA"/>
            <person name="William W."/>
        </authorList>
    </citation>
    <scope>NUCLEOTIDE SEQUENCE</scope>
</reference>
<evidence type="ECO:0000259" key="2">
    <source>
        <dbReference type="PROSITE" id="PS50042"/>
    </source>
</evidence>
<comment type="caution">
    <text evidence="3">The sequence shown here is derived from an EMBL/GenBank/DDBJ whole genome shotgun (WGS) entry which is preliminary data.</text>
</comment>
<feature type="transmembrane region" description="Helical" evidence="1">
    <location>
        <begin position="234"/>
        <end position="254"/>
    </location>
</feature>
<keyword evidence="1" id="KW-1133">Transmembrane helix</keyword>
<dbReference type="EMBL" id="CAJJDN010000011">
    <property type="protein sequence ID" value="CAD8057238.1"/>
    <property type="molecule type" value="Genomic_DNA"/>
</dbReference>
<gene>
    <name evidence="3" type="ORF">PSON_ATCC_30995.1.T0110079</name>
</gene>
<accession>A0A8S1KPN3</accession>
<feature type="transmembrane region" description="Helical" evidence="1">
    <location>
        <begin position="191"/>
        <end position="213"/>
    </location>
</feature>
<evidence type="ECO:0000313" key="4">
    <source>
        <dbReference type="Proteomes" id="UP000692954"/>
    </source>
</evidence>
<dbReference type="Proteomes" id="UP000692954">
    <property type="component" value="Unassembled WGS sequence"/>
</dbReference>
<dbReference type="InterPro" id="IPR013099">
    <property type="entry name" value="K_chnl_dom"/>
</dbReference>
<dbReference type="PANTHER" id="PTHR47823:SF9">
    <property type="entry name" value="CHROMOSOME UNDETERMINED SCAFFOLD_10, WHOLE GENOME SHOTGUN SEQUENCE"/>
    <property type="match status" value="1"/>
</dbReference>
<sequence>MQSLNSFQYDRDKITNPQVETTMTKQNIQIESETSLCLLNNKKVEIPSPQIGSNIIFKPFAKLILYFHIASFVIRFQRYFKPDGSFMDKHFEIIGDKGSGNSKDFLAFKSKKPSLTVVNLESVSWRVHFPYLYRQYKRKLEYLAIKCFNQIPLIEPTNKIKMIWDIILNLIRIDLLYLIPILITYENLLDQYHMTLIIASFCFLIDMALKNITIYFDQGLPIRDRYQILHNQNAFLNLIEFSGLFGMFIFSVFYNFYEDIFILNGGYLKLVLLLVFYQIKNILVFIDNLSQSMSFGKATSAIIELTRLLGTQLILQHISSCLWIIIGRYSLQSGTKNWIEINHLAESSWDDIYIESLYFISISMFTVGYGDVHPNNKIEKIFSIFFVFLCAFQLSYSLDTIGHLLQQLKKTSEQINKKLTFINQYMHNKNISKELQVQVREYLQYFWYQEQTKQTLQQQKILNQLSDDLRRSLAYESNILVFKKCKLFNQDFTQKFQNDLLKQLSFQNYQPSIQITTHIDGEFFLHIIESGQVNVYEKNEKDNQLTLLGSHKEGDCFNLEQFLKQEKQDRLVYKSGGFVSTLVIPFSLFYQTLQDYPNDLEKYQDIKNQILLTHIQMKQCVSCDSRRHQSDSCRQVHYIPDREKVLKSYIFNQYQERQFFVRNRSRLKNYFSAKVDVQFLKEAANLIKVSNESHAFLKFQDPEELINEESKPNLKIKHDVDSISLLIKDFESKSYIPDAISELKLQQSCSRSRGLNQEEFNVLQNLNQKLRNKQLFSTHDIEQMEYTIKKLELNYNHQIIQDFEKLKEYRIYNINHNVSQVLKFQNLPLRKVYYNNSNSYETCQLSQASYLLKYLLYPFDFINQYRVTNQNSMKRSEKISKVQQRQRRMSKELLLKRIGRKLIFRKALQIHPAK</sequence>
<feature type="transmembrane region" description="Helical" evidence="1">
    <location>
        <begin position="352"/>
        <end position="369"/>
    </location>
</feature>
<feature type="transmembrane region" description="Helical" evidence="1">
    <location>
        <begin position="266"/>
        <end position="286"/>
    </location>
</feature>
<dbReference type="AlphaFoldDB" id="A0A8S1KPN3"/>
<dbReference type="PROSITE" id="PS50042">
    <property type="entry name" value="CNMP_BINDING_3"/>
    <property type="match status" value="1"/>
</dbReference>
<protein>
    <recommendedName>
        <fullName evidence="2">Cyclic nucleotide-binding domain-containing protein</fullName>
    </recommendedName>
</protein>
<keyword evidence="4" id="KW-1185">Reference proteome</keyword>
<evidence type="ECO:0000256" key="1">
    <source>
        <dbReference type="SAM" id="Phobius"/>
    </source>
</evidence>
<feature type="domain" description="Cyclic nucleotide-binding" evidence="2">
    <location>
        <begin position="488"/>
        <end position="570"/>
    </location>
</feature>
<feature type="transmembrane region" description="Helical" evidence="1">
    <location>
        <begin position="166"/>
        <end position="185"/>
    </location>
</feature>
<name>A0A8S1KPN3_9CILI</name>
<keyword evidence="1" id="KW-0472">Membrane</keyword>
<dbReference type="OrthoDB" id="421226at2759"/>
<organism evidence="3 4">
    <name type="scientific">Paramecium sonneborni</name>
    <dbReference type="NCBI Taxonomy" id="65129"/>
    <lineage>
        <taxon>Eukaryota</taxon>
        <taxon>Sar</taxon>
        <taxon>Alveolata</taxon>
        <taxon>Ciliophora</taxon>
        <taxon>Intramacronucleata</taxon>
        <taxon>Oligohymenophorea</taxon>
        <taxon>Peniculida</taxon>
        <taxon>Parameciidae</taxon>
        <taxon>Paramecium</taxon>
    </lineage>
</organism>
<keyword evidence="1" id="KW-0812">Transmembrane</keyword>
<feature type="transmembrane region" description="Helical" evidence="1">
    <location>
        <begin position="307"/>
        <end position="326"/>
    </location>
</feature>
<dbReference type="Pfam" id="PF07885">
    <property type="entry name" value="Ion_trans_2"/>
    <property type="match status" value="1"/>
</dbReference>
<dbReference type="InterPro" id="IPR000595">
    <property type="entry name" value="cNMP-bd_dom"/>
</dbReference>
<dbReference type="PANTHER" id="PTHR47823">
    <property type="entry name" value="ION_TRANS DOMAIN-CONTAINING PROTEIN"/>
    <property type="match status" value="1"/>
</dbReference>
<evidence type="ECO:0000313" key="3">
    <source>
        <dbReference type="EMBL" id="CAD8057238.1"/>
    </source>
</evidence>
<proteinExistence type="predicted"/>